<evidence type="ECO:0000256" key="1">
    <source>
        <dbReference type="SAM" id="Coils"/>
    </source>
</evidence>
<protein>
    <submittedName>
        <fullName evidence="2">Uncharacterized protein</fullName>
    </submittedName>
</protein>
<feature type="coiled-coil region" evidence="1">
    <location>
        <begin position="43"/>
        <end position="112"/>
    </location>
</feature>
<evidence type="ECO:0000313" key="3">
    <source>
        <dbReference type="Proteomes" id="UP000054549"/>
    </source>
</evidence>
<dbReference type="InParanoid" id="A0A0C2WGU7"/>
<gene>
    <name evidence="2" type="ORF">M378DRAFT_167915</name>
</gene>
<dbReference type="EMBL" id="KN818295">
    <property type="protein sequence ID" value="KIL60687.1"/>
    <property type="molecule type" value="Genomic_DNA"/>
</dbReference>
<dbReference type="AlphaFoldDB" id="A0A0C2WGU7"/>
<accession>A0A0C2WGU7</accession>
<keyword evidence="3" id="KW-1185">Reference proteome</keyword>
<reference evidence="2 3" key="1">
    <citation type="submission" date="2014-04" db="EMBL/GenBank/DDBJ databases">
        <title>Evolutionary Origins and Diversification of the Mycorrhizal Mutualists.</title>
        <authorList>
            <consortium name="DOE Joint Genome Institute"/>
            <consortium name="Mycorrhizal Genomics Consortium"/>
            <person name="Kohler A."/>
            <person name="Kuo A."/>
            <person name="Nagy L.G."/>
            <person name="Floudas D."/>
            <person name="Copeland A."/>
            <person name="Barry K.W."/>
            <person name="Cichocki N."/>
            <person name="Veneault-Fourrey C."/>
            <person name="LaButti K."/>
            <person name="Lindquist E.A."/>
            <person name="Lipzen A."/>
            <person name="Lundell T."/>
            <person name="Morin E."/>
            <person name="Murat C."/>
            <person name="Riley R."/>
            <person name="Ohm R."/>
            <person name="Sun H."/>
            <person name="Tunlid A."/>
            <person name="Henrissat B."/>
            <person name="Grigoriev I.V."/>
            <person name="Hibbett D.S."/>
            <person name="Martin F."/>
        </authorList>
    </citation>
    <scope>NUCLEOTIDE SEQUENCE [LARGE SCALE GENOMIC DNA]</scope>
    <source>
        <strain evidence="2 3">Koide BX008</strain>
    </source>
</reference>
<evidence type="ECO:0000313" key="2">
    <source>
        <dbReference type="EMBL" id="KIL60687.1"/>
    </source>
</evidence>
<sequence>MLLVRVSILSRVVKLNQLLQGNLAQISSIELAARRCERRADIINQLGEEVKELNQIVQEKDEELSRMEDIANRQNAKQAGDIRQLEAELRKLNQLLQEKGRFEKQIRMLKAQVSGMVSDMDQQKEKYEEIQGMIYNQNANNLYHDSP</sequence>
<dbReference type="Proteomes" id="UP000054549">
    <property type="component" value="Unassembled WGS sequence"/>
</dbReference>
<proteinExistence type="predicted"/>
<name>A0A0C2WGU7_AMAMK</name>
<dbReference type="HOGENOM" id="CLU_1767603_0_0_1"/>
<keyword evidence="1" id="KW-0175">Coiled coil</keyword>
<organism evidence="2 3">
    <name type="scientific">Amanita muscaria (strain Koide BX008)</name>
    <dbReference type="NCBI Taxonomy" id="946122"/>
    <lineage>
        <taxon>Eukaryota</taxon>
        <taxon>Fungi</taxon>
        <taxon>Dikarya</taxon>
        <taxon>Basidiomycota</taxon>
        <taxon>Agaricomycotina</taxon>
        <taxon>Agaricomycetes</taxon>
        <taxon>Agaricomycetidae</taxon>
        <taxon>Agaricales</taxon>
        <taxon>Pluteineae</taxon>
        <taxon>Amanitaceae</taxon>
        <taxon>Amanita</taxon>
    </lineage>
</organism>